<dbReference type="EMBL" id="JBHSJJ010000003">
    <property type="protein sequence ID" value="MFC4871175.1"/>
    <property type="molecule type" value="Genomic_DNA"/>
</dbReference>
<evidence type="ECO:0000313" key="9">
    <source>
        <dbReference type="Proteomes" id="UP001595818"/>
    </source>
</evidence>
<dbReference type="RefSeq" id="WP_377062407.1">
    <property type="nucleotide sequence ID" value="NZ_JBHSJJ010000003.1"/>
</dbReference>
<feature type="transmembrane region" description="Helical" evidence="7">
    <location>
        <begin position="188"/>
        <end position="207"/>
    </location>
</feature>
<evidence type="ECO:0000256" key="3">
    <source>
        <dbReference type="ARBA" id="ARBA00022475"/>
    </source>
</evidence>
<protein>
    <submittedName>
        <fullName evidence="8">AEC family transporter</fullName>
    </submittedName>
</protein>
<evidence type="ECO:0000256" key="2">
    <source>
        <dbReference type="ARBA" id="ARBA00022448"/>
    </source>
</evidence>
<keyword evidence="5 7" id="KW-1133">Transmembrane helix</keyword>
<organism evidence="8 9">
    <name type="scientific">Negadavirga shengliensis</name>
    <dbReference type="NCBI Taxonomy" id="1389218"/>
    <lineage>
        <taxon>Bacteria</taxon>
        <taxon>Pseudomonadati</taxon>
        <taxon>Bacteroidota</taxon>
        <taxon>Cytophagia</taxon>
        <taxon>Cytophagales</taxon>
        <taxon>Cyclobacteriaceae</taxon>
        <taxon>Negadavirga</taxon>
    </lineage>
</organism>
<proteinExistence type="predicted"/>
<evidence type="ECO:0000256" key="5">
    <source>
        <dbReference type="ARBA" id="ARBA00022989"/>
    </source>
</evidence>
<reference evidence="9" key="1">
    <citation type="journal article" date="2019" name="Int. J. Syst. Evol. Microbiol.">
        <title>The Global Catalogue of Microorganisms (GCM) 10K type strain sequencing project: providing services to taxonomists for standard genome sequencing and annotation.</title>
        <authorList>
            <consortium name="The Broad Institute Genomics Platform"/>
            <consortium name="The Broad Institute Genome Sequencing Center for Infectious Disease"/>
            <person name="Wu L."/>
            <person name="Ma J."/>
        </authorList>
    </citation>
    <scope>NUCLEOTIDE SEQUENCE [LARGE SCALE GENOMIC DNA]</scope>
    <source>
        <strain evidence="9">CGMCC 4.7466</strain>
    </source>
</reference>
<feature type="transmembrane region" description="Helical" evidence="7">
    <location>
        <begin position="129"/>
        <end position="146"/>
    </location>
</feature>
<feature type="transmembrane region" description="Helical" evidence="7">
    <location>
        <begin position="31"/>
        <end position="49"/>
    </location>
</feature>
<keyword evidence="9" id="KW-1185">Reference proteome</keyword>
<feature type="transmembrane region" description="Helical" evidence="7">
    <location>
        <begin position="158"/>
        <end position="176"/>
    </location>
</feature>
<feature type="transmembrane region" description="Helical" evidence="7">
    <location>
        <begin position="283"/>
        <end position="302"/>
    </location>
</feature>
<name>A0ABV9SYP9_9BACT</name>
<gene>
    <name evidence="8" type="ORF">ACFPFU_05715</name>
</gene>
<feature type="transmembrane region" description="Helical" evidence="7">
    <location>
        <begin position="55"/>
        <end position="77"/>
    </location>
</feature>
<dbReference type="PANTHER" id="PTHR36838:SF1">
    <property type="entry name" value="SLR1864 PROTEIN"/>
    <property type="match status" value="1"/>
</dbReference>
<dbReference type="Proteomes" id="UP001595818">
    <property type="component" value="Unassembled WGS sequence"/>
</dbReference>
<dbReference type="Pfam" id="PF03547">
    <property type="entry name" value="Mem_trans"/>
    <property type="match status" value="1"/>
</dbReference>
<evidence type="ECO:0000256" key="7">
    <source>
        <dbReference type="SAM" id="Phobius"/>
    </source>
</evidence>
<accession>A0ABV9SYP9</accession>
<comment type="subcellular location">
    <subcellularLocation>
        <location evidence="1">Membrane</location>
        <topology evidence="1">Multi-pass membrane protein</topology>
    </subcellularLocation>
</comment>
<dbReference type="PANTHER" id="PTHR36838">
    <property type="entry name" value="AUXIN EFFLUX CARRIER FAMILY PROTEIN"/>
    <property type="match status" value="1"/>
</dbReference>
<keyword evidence="6 7" id="KW-0472">Membrane</keyword>
<evidence type="ECO:0000256" key="6">
    <source>
        <dbReference type="ARBA" id="ARBA00023136"/>
    </source>
</evidence>
<keyword evidence="4 7" id="KW-0812">Transmembrane</keyword>
<feature type="transmembrane region" description="Helical" evidence="7">
    <location>
        <begin position="219"/>
        <end position="238"/>
    </location>
</feature>
<sequence length="307" mass="33876">MTNISLIAVSILIGILLQKLKDFPADAPRTLNAYLIYVVLPAVSLLHISKIDITLALLLPISVAWITFTFTWIFFGYLGKKFNWKRNTIGCLIICGGLSNTGFVGYPVIEAIFGAEGLKIAILVDQPGSFIVVSSLAIVVASIYGAEKMRKRDISKKMLLFPPFLFFLFAIILNLLNMPVSGMAESILQSLAGTLTPIALIAVGMQLKIRTNDIKDHYLWYGLAHKLFLAPLLIYLIYGMIIGNNPAEQLIYKVSVMEAAMAPMITSSIIASSYNLRPKMASLLVGLGIPISLFTLAFWYYVLKFTL</sequence>
<evidence type="ECO:0000313" key="8">
    <source>
        <dbReference type="EMBL" id="MFC4871175.1"/>
    </source>
</evidence>
<comment type="caution">
    <text evidence="8">The sequence shown here is derived from an EMBL/GenBank/DDBJ whole genome shotgun (WGS) entry which is preliminary data.</text>
</comment>
<keyword evidence="3" id="KW-1003">Cell membrane</keyword>
<keyword evidence="2" id="KW-0813">Transport</keyword>
<evidence type="ECO:0000256" key="4">
    <source>
        <dbReference type="ARBA" id="ARBA00022692"/>
    </source>
</evidence>
<dbReference type="InterPro" id="IPR004776">
    <property type="entry name" value="Mem_transp_PIN-like"/>
</dbReference>
<feature type="transmembrane region" description="Helical" evidence="7">
    <location>
        <begin position="89"/>
        <end position="109"/>
    </location>
</feature>
<evidence type="ECO:0000256" key="1">
    <source>
        <dbReference type="ARBA" id="ARBA00004141"/>
    </source>
</evidence>
<feature type="transmembrane region" description="Helical" evidence="7">
    <location>
        <begin position="250"/>
        <end position="271"/>
    </location>
</feature>